<accession>A0A0G0YDY6</accession>
<organism evidence="1 2">
    <name type="scientific">candidate division WWE3 bacterium GW2011_GWE1_41_27</name>
    <dbReference type="NCBI Taxonomy" id="1619131"/>
    <lineage>
        <taxon>Bacteria</taxon>
        <taxon>Katanobacteria</taxon>
    </lineage>
</organism>
<reference evidence="1 2" key="1">
    <citation type="journal article" date="2015" name="Nature">
        <title>rRNA introns, odd ribosomes, and small enigmatic genomes across a large radiation of phyla.</title>
        <authorList>
            <person name="Brown C.T."/>
            <person name="Hug L.A."/>
            <person name="Thomas B.C."/>
            <person name="Sharon I."/>
            <person name="Castelle C.J."/>
            <person name="Singh A."/>
            <person name="Wilkins M.J."/>
            <person name="Williams K.H."/>
            <person name="Banfield J.F."/>
        </authorList>
    </citation>
    <scope>NUCLEOTIDE SEQUENCE [LARGE SCALE GENOMIC DNA]</scope>
</reference>
<dbReference type="EMBL" id="LCBF01000002">
    <property type="protein sequence ID" value="KKS07776.1"/>
    <property type="molecule type" value="Genomic_DNA"/>
</dbReference>
<protein>
    <submittedName>
        <fullName evidence="1">Uncharacterized protein</fullName>
    </submittedName>
</protein>
<dbReference type="Proteomes" id="UP000034544">
    <property type="component" value="Unassembled WGS sequence"/>
</dbReference>
<comment type="caution">
    <text evidence="1">The sequence shown here is derived from an EMBL/GenBank/DDBJ whole genome shotgun (WGS) entry which is preliminary data.</text>
</comment>
<evidence type="ECO:0000313" key="2">
    <source>
        <dbReference type="Proteomes" id="UP000034544"/>
    </source>
</evidence>
<sequence length="74" mass="8266">MTAELEMQLVKMGWEFMGTIVGSRKVYKDKQGSFRIVTMDNGQFSYVIKSIGPGFSTKQDVEKSVLPTSVAWIG</sequence>
<proteinExistence type="predicted"/>
<name>A0A0G0YDY6_UNCKA</name>
<dbReference type="AlphaFoldDB" id="A0A0G0YDY6"/>
<evidence type="ECO:0000313" key="1">
    <source>
        <dbReference type="EMBL" id="KKS07776.1"/>
    </source>
</evidence>
<gene>
    <name evidence="1" type="ORF">UU59_C0002G0023</name>
</gene>